<evidence type="ECO:0000256" key="1">
    <source>
        <dbReference type="ARBA" id="ARBA00023125"/>
    </source>
</evidence>
<sequence>MRLTRYSDYALRVLIYLSSRPERLCSIAEISRAYDISNNHLMKVVQELGRAGYVTTLRGRCGGIRLARPASEIIVGHVIRTTEEGFDLADCRNCGLAPACGMTSVLGEAVEAFLAVLDRYSFADLPKREIDVLALFPLASPTRATAIAALAGQDPDEVEATARCGRREAVTVACEQPPLQEDFEIDAERIAAALDLPAAHFLVEMRRGNVHGTVERGVGADAGRSRLTIRHRGRRLVMVLDEDGRLLEQQVEAAPAYRRAPA</sequence>
<dbReference type="InterPro" id="IPR036388">
    <property type="entry name" value="WH-like_DNA-bd_sf"/>
</dbReference>
<dbReference type="NCBIfam" id="TIGR00738">
    <property type="entry name" value="rrf2_super"/>
    <property type="match status" value="1"/>
</dbReference>
<dbReference type="PROSITE" id="PS51197">
    <property type="entry name" value="HTH_RRF2_2"/>
    <property type="match status" value="1"/>
</dbReference>
<reference evidence="2 3" key="1">
    <citation type="submission" date="2020-08" db="EMBL/GenBank/DDBJ databases">
        <title>Genomic Encyclopedia of Type Strains, Phase IV (KMG-IV): sequencing the most valuable type-strain genomes for metagenomic binning, comparative biology and taxonomic classification.</title>
        <authorList>
            <person name="Goeker M."/>
        </authorList>
    </citation>
    <scope>NUCLEOTIDE SEQUENCE [LARGE SCALE GENOMIC DNA]</scope>
    <source>
        <strain evidence="2 3">DSM 103570</strain>
    </source>
</reference>
<name>A0A7W6MQ02_9HYPH</name>
<keyword evidence="1" id="KW-0238">DNA-binding</keyword>
<dbReference type="PROSITE" id="PS01332">
    <property type="entry name" value="HTH_RRF2_1"/>
    <property type="match status" value="1"/>
</dbReference>
<dbReference type="Pfam" id="PF20132">
    <property type="entry name" value="DUF6522"/>
    <property type="match status" value="1"/>
</dbReference>
<dbReference type="Proteomes" id="UP000588647">
    <property type="component" value="Unassembled WGS sequence"/>
</dbReference>
<comment type="caution">
    <text evidence="2">The sequence shown here is derived from an EMBL/GenBank/DDBJ whole genome shotgun (WGS) entry which is preliminary data.</text>
</comment>
<dbReference type="SUPFAM" id="SSF46785">
    <property type="entry name" value="Winged helix' DNA-binding domain"/>
    <property type="match status" value="1"/>
</dbReference>
<dbReference type="InterPro" id="IPR000944">
    <property type="entry name" value="Tscrpt_reg_Rrf2"/>
</dbReference>
<accession>A0A7W6MQ02</accession>
<dbReference type="PANTHER" id="PTHR33221">
    <property type="entry name" value="WINGED HELIX-TURN-HELIX TRANSCRIPTIONAL REGULATOR, RRF2 FAMILY"/>
    <property type="match status" value="1"/>
</dbReference>
<evidence type="ECO:0000313" key="2">
    <source>
        <dbReference type="EMBL" id="MBB4003555.1"/>
    </source>
</evidence>
<dbReference type="GO" id="GO:0005829">
    <property type="term" value="C:cytosol"/>
    <property type="evidence" value="ECO:0007669"/>
    <property type="project" value="TreeGrafter"/>
</dbReference>
<keyword evidence="3" id="KW-1185">Reference proteome</keyword>
<dbReference type="InterPro" id="IPR030489">
    <property type="entry name" value="TR_Rrf2-type_CS"/>
</dbReference>
<dbReference type="GO" id="GO:0003700">
    <property type="term" value="F:DNA-binding transcription factor activity"/>
    <property type="evidence" value="ECO:0007669"/>
    <property type="project" value="TreeGrafter"/>
</dbReference>
<proteinExistence type="predicted"/>
<dbReference type="AlphaFoldDB" id="A0A7W6MQ02"/>
<dbReference type="InterPro" id="IPR045389">
    <property type="entry name" value="DUF6522"/>
</dbReference>
<protein>
    <submittedName>
        <fullName evidence="2">Rrf2 family protein</fullName>
    </submittedName>
</protein>
<dbReference type="PANTHER" id="PTHR33221:SF4">
    <property type="entry name" value="HTH-TYPE TRANSCRIPTIONAL REPRESSOR NSRR"/>
    <property type="match status" value="1"/>
</dbReference>
<dbReference type="Pfam" id="PF02082">
    <property type="entry name" value="Rrf2"/>
    <property type="match status" value="1"/>
</dbReference>
<evidence type="ECO:0000313" key="3">
    <source>
        <dbReference type="Proteomes" id="UP000588647"/>
    </source>
</evidence>
<dbReference type="Gene3D" id="1.10.10.10">
    <property type="entry name" value="Winged helix-like DNA-binding domain superfamily/Winged helix DNA-binding domain"/>
    <property type="match status" value="1"/>
</dbReference>
<gene>
    <name evidence="2" type="ORF">GGR03_002636</name>
</gene>
<dbReference type="EMBL" id="JACIEM010000003">
    <property type="protein sequence ID" value="MBB4003555.1"/>
    <property type="molecule type" value="Genomic_DNA"/>
</dbReference>
<dbReference type="GO" id="GO:0003677">
    <property type="term" value="F:DNA binding"/>
    <property type="evidence" value="ECO:0007669"/>
    <property type="project" value="UniProtKB-KW"/>
</dbReference>
<organism evidence="2 3">
    <name type="scientific">Aurantimonas endophytica</name>
    <dbReference type="NCBI Taxonomy" id="1522175"/>
    <lineage>
        <taxon>Bacteria</taxon>
        <taxon>Pseudomonadati</taxon>
        <taxon>Pseudomonadota</taxon>
        <taxon>Alphaproteobacteria</taxon>
        <taxon>Hyphomicrobiales</taxon>
        <taxon>Aurantimonadaceae</taxon>
        <taxon>Aurantimonas</taxon>
    </lineage>
</organism>
<dbReference type="InterPro" id="IPR036390">
    <property type="entry name" value="WH_DNA-bd_sf"/>
</dbReference>
<dbReference type="RefSeq" id="WP_183208670.1">
    <property type="nucleotide sequence ID" value="NZ_JAAAMM010000003.1"/>
</dbReference>